<dbReference type="Proteomes" id="UP000193391">
    <property type="component" value="Unassembled WGS sequence"/>
</dbReference>
<dbReference type="InterPro" id="IPR041698">
    <property type="entry name" value="Methyltransf_25"/>
</dbReference>
<proteinExistence type="predicted"/>
<evidence type="ECO:0000313" key="4">
    <source>
        <dbReference type="Proteomes" id="UP000193391"/>
    </source>
</evidence>
<dbReference type="InterPro" id="IPR029063">
    <property type="entry name" value="SAM-dependent_MTases_sf"/>
</dbReference>
<keyword evidence="1" id="KW-0808">Transferase</keyword>
<dbReference type="CDD" id="cd02440">
    <property type="entry name" value="AdoMet_MTases"/>
    <property type="match status" value="1"/>
</dbReference>
<evidence type="ECO:0000313" key="3">
    <source>
        <dbReference type="EMBL" id="OSQ40906.1"/>
    </source>
</evidence>
<dbReference type="Gene3D" id="3.40.50.150">
    <property type="entry name" value="Vaccinia Virus protein VP39"/>
    <property type="match status" value="1"/>
</dbReference>
<reference evidence="3 4" key="1">
    <citation type="submission" date="2014-03" db="EMBL/GenBank/DDBJ databases">
        <title>The draft genome sequence of Thalassospira mesophila JCM 18969.</title>
        <authorList>
            <person name="Lai Q."/>
            <person name="Shao Z."/>
        </authorList>
    </citation>
    <scope>NUCLEOTIDE SEQUENCE [LARGE SCALE GENOMIC DNA]</scope>
    <source>
        <strain evidence="3 4">JCM 18969</strain>
    </source>
</reference>
<dbReference type="STRING" id="1293891.TMES_00330"/>
<dbReference type="Gene3D" id="2.20.130.10">
    <property type="entry name" value="CAC2371-like domains"/>
    <property type="match status" value="1"/>
</dbReference>
<comment type="caution">
    <text evidence="3">The sequence shown here is derived from an EMBL/GenBank/DDBJ whole genome shotgun (WGS) entry which is preliminary data.</text>
</comment>
<dbReference type="OrthoDB" id="9811589at2"/>
<dbReference type="PANTHER" id="PTHR43861">
    <property type="entry name" value="TRANS-ACONITATE 2-METHYLTRANSFERASE-RELATED"/>
    <property type="match status" value="1"/>
</dbReference>
<protein>
    <recommendedName>
        <fullName evidence="2">Methyltransferase domain-containing protein</fullName>
    </recommendedName>
</protein>
<evidence type="ECO:0000256" key="1">
    <source>
        <dbReference type="ARBA" id="ARBA00022679"/>
    </source>
</evidence>
<organism evidence="3 4">
    <name type="scientific">Thalassospira mesophila</name>
    <dbReference type="NCBI Taxonomy" id="1293891"/>
    <lineage>
        <taxon>Bacteria</taxon>
        <taxon>Pseudomonadati</taxon>
        <taxon>Pseudomonadota</taxon>
        <taxon>Alphaproteobacteria</taxon>
        <taxon>Rhodospirillales</taxon>
        <taxon>Thalassospiraceae</taxon>
        <taxon>Thalassospira</taxon>
    </lineage>
</organism>
<feature type="domain" description="Methyltransferase" evidence="2">
    <location>
        <begin position="39"/>
        <end position="132"/>
    </location>
</feature>
<dbReference type="RefSeq" id="WP_158091163.1">
    <property type="nucleotide sequence ID" value="NZ_JFKA01000001.1"/>
</dbReference>
<keyword evidence="4" id="KW-1185">Reference proteome</keyword>
<gene>
    <name evidence="3" type="ORF">TMES_00330</name>
</gene>
<dbReference type="GO" id="GO:0016740">
    <property type="term" value="F:transferase activity"/>
    <property type="evidence" value="ECO:0007669"/>
    <property type="project" value="UniProtKB-KW"/>
</dbReference>
<dbReference type="EMBL" id="JFKA01000001">
    <property type="protein sequence ID" value="OSQ40906.1"/>
    <property type="molecule type" value="Genomic_DNA"/>
</dbReference>
<dbReference type="Pfam" id="PF13649">
    <property type="entry name" value="Methyltransf_25"/>
    <property type="match status" value="1"/>
</dbReference>
<dbReference type="SUPFAM" id="SSF53335">
    <property type="entry name" value="S-adenosyl-L-methionine-dependent methyltransferases"/>
    <property type="match status" value="1"/>
</dbReference>
<evidence type="ECO:0000259" key="2">
    <source>
        <dbReference type="Pfam" id="PF13649"/>
    </source>
</evidence>
<dbReference type="AlphaFoldDB" id="A0A1Y2L4Y2"/>
<accession>A0A1Y2L4Y2</accession>
<name>A0A1Y2L4Y2_9PROT</name>
<sequence length="248" mass="27098">MTLDKIYQNRNLVALYDALNPAGADTAFYEKMAQDADSVLDIGCGTGLLTARLAQLGKDVTGVDPATEMLAIARQRPAGARVNWHQGDAGSLSLGRKFDLVIMTGHVFQVFQSDQDALAALTTAFHHLAPGGKLVFESRNPEIRGWQDWIPEKTRKTVTVADIGDVTIEHDLQSVAGEYVSFETRHYFPGKAKPNVLTSHSTLRFMDRDTIANLLATAGFDTVTWRGTWQGDPAQDDSPELIAIAVRA</sequence>